<dbReference type="InterPro" id="IPR051615">
    <property type="entry name" value="Transcr_Regulatory_Elem"/>
</dbReference>
<dbReference type="PANTHER" id="PTHR31313:SF81">
    <property type="entry name" value="TY1 ENHANCER ACTIVATOR"/>
    <property type="match status" value="1"/>
</dbReference>
<protein>
    <recommendedName>
        <fullName evidence="8">Zn(2)-C6 fungal-type domain-containing protein</fullName>
    </recommendedName>
</protein>
<dbReference type="GO" id="GO:0008270">
    <property type="term" value="F:zinc ion binding"/>
    <property type="evidence" value="ECO:0007669"/>
    <property type="project" value="InterPro"/>
</dbReference>
<dbReference type="AlphaFoldDB" id="A0A8K0SDX5"/>
<name>A0A8K0SDX5_9HYPO</name>
<organism evidence="9 10">
    <name type="scientific">Stachybotrys elegans</name>
    <dbReference type="NCBI Taxonomy" id="80388"/>
    <lineage>
        <taxon>Eukaryota</taxon>
        <taxon>Fungi</taxon>
        <taxon>Dikarya</taxon>
        <taxon>Ascomycota</taxon>
        <taxon>Pezizomycotina</taxon>
        <taxon>Sordariomycetes</taxon>
        <taxon>Hypocreomycetidae</taxon>
        <taxon>Hypocreales</taxon>
        <taxon>Stachybotryaceae</taxon>
        <taxon>Stachybotrys</taxon>
    </lineage>
</organism>
<gene>
    <name evidence="9" type="ORF">B0I35DRAFT_446578</name>
</gene>
<keyword evidence="5" id="KW-0238">DNA-binding</keyword>
<dbReference type="InterPro" id="IPR036864">
    <property type="entry name" value="Zn2-C6_fun-type_DNA-bd_sf"/>
</dbReference>
<dbReference type="GO" id="GO:0000981">
    <property type="term" value="F:DNA-binding transcription factor activity, RNA polymerase II-specific"/>
    <property type="evidence" value="ECO:0007669"/>
    <property type="project" value="InterPro"/>
</dbReference>
<feature type="domain" description="Zn(2)-C6 fungal-type" evidence="8">
    <location>
        <begin position="14"/>
        <end position="43"/>
    </location>
</feature>
<dbReference type="GO" id="GO:0003677">
    <property type="term" value="F:DNA binding"/>
    <property type="evidence" value="ECO:0007669"/>
    <property type="project" value="UniProtKB-KW"/>
</dbReference>
<evidence type="ECO:0000256" key="1">
    <source>
        <dbReference type="ARBA" id="ARBA00004123"/>
    </source>
</evidence>
<dbReference type="PROSITE" id="PS50048">
    <property type="entry name" value="ZN2_CY6_FUNGAL_2"/>
    <property type="match status" value="1"/>
</dbReference>
<evidence type="ECO:0000256" key="4">
    <source>
        <dbReference type="ARBA" id="ARBA00023015"/>
    </source>
</evidence>
<proteinExistence type="predicted"/>
<dbReference type="SUPFAM" id="SSF57701">
    <property type="entry name" value="Zn2/Cys6 DNA-binding domain"/>
    <property type="match status" value="1"/>
</dbReference>
<dbReference type="Proteomes" id="UP000813444">
    <property type="component" value="Unassembled WGS sequence"/>
</dbReference>
<evidence type="ECO:0000256" key="2">
    <source>
        <dbReference type="ARBA" id="ARBA00022723"/>
    </source>
</evidence>
<dbReference type="PROSITE" id="PS00463">
    <property type="entry name" value="ZN2_CY6_FUNGAL_1"/>
    <property type="match status" value="1"/>
</dbReference>
<dbReference type="EMBL" id="JAGPNK010000032">
    <property type="protein sequence ID" value="KAH7303542.1"/>
    <property type="molecule type" value="Genomic_DNA"/>
</dbReference>
<reference evidence="9" key="1">
    <citation type="journal article" date="2021" name="Nat. Commun.">
        <title>Genetic determinants of endophytism in the Arabidopsis root mycobiome.</title>
        <authorList>
            <person name="Mesny F."/>
            <person name="Miyauchi S."/>
            <person name="Thiergart T."/>
            <person name="Pickel B."/>
            <person name="Atanasova L."/>
            <person name="Karlsson M."/>
            <person name="Huettel B."/>
            <person name="Barry K.W."/>
            <person name="Haridas S."/>
            <person name="Chen C."/>
            <person name="Bauer D."/>
            <person name="Andreopoulos W."/>
            <person name="Pangilinan J."/>
            <person name="LaButti K."/>
            <person name="Riley R."/>
            <person name="Lipzen A."/>
            <person name="Clum A."/>
            <person name="Drula E."/>
            <person name="Henrissat B."/>
            <person name="Kohler A."/>
            <person name="Grigoriev I.V."/>
            <person name="Martin F.M."/>
            <person name="Hacquard S."/>
        </authorList>
    </citation>
    <scope>NUCLEOTIDE SEQUENCE</scope>
    <source>
        <strain evidence="9">MPI-CAGE-CH-0235</strain>
    </source>
</reference>
<keyword evidence="6" id="KW-0804">Transcription</keyword>
<keyword evidence="4" id="KW-0805">Transcription regulation</keyword>
<evidence type="ECO:0000256" key="3">
    <source>
        <dbReference type="ARBA" id="ARBA00022833"/>
    </source>
</evidence>
<evidence type="ECO:0000259" key="8">
    <source>
        <dbReference type="PROSITE" id="PS50048"/>
    </source>
</evidence>
<dbReference type="SMART" id="SM00066">
    <property type="entry name" value="GAL4"/>
    <property type="match status" value="1"/>
</dbReference>
<comment type="caution">
    <text evidence="9">The sequence shown here is derived from an EMBL/GenBank/DDBJ whole genome shotgun (WGS) entry which is preliminary data.</text>
</comment>
<keyword evidence="2" id="KW-0479">Metal-binding</keyword>
<feature type="non-terminal residue" evidence="9">
    <location>
        <position position="58"/>
    </location>
</feature>
<sequence length="58" mass="6704">MQASETQRKRSKAACLSCRELKRKCDGALPCTACTRFEYECQYESTSGRKKRRGNEHD</sequence>
<evidence type="ECO:0000256" key="6">
    <source>
        <dbReference type="ARBA" id="ARBA00023163"/>
    </source>
</evidence>
<evidence type="ECO:0000256" key="5">
    <source>
        <dbReference type="ARBA" id="ARBA00023125"/>
    </source>
</evidence>
<keyword evidence="7" id="KW-0539">Nucleus</keyword>
<dbReference type="InterPro" id="IPR001138">
    <property type="entry name" value="Zn2Cys6_DnaBD"/>
</dbReference>
<evidence type="ECO:0000256" key="7">
    <source>
        <dbReference type="ARBA" id="ARBA00023242"/>
    </source>
</evidence>
<comment type="subcellular location">
    <subcellularLocation>
        <location evidence="1">Nucleus</location>
    </subcellularLocation>
</comment>
<evidence type="ECO:0000313" key="9">
    <source>
        <dbReference type="EMBL" id="KAH7303542.1"/>
    </source>
</evidence>
<keyword evidence="10" id="KW-1185">Reference proteome</keyword>
<dbReference type="Pfam" id="PF00172">
    <property type="entry name" value="Zn_clus"/>
    <property type="match status" value="1"/>
</dbReference>
<evidence type="ECO:0000313" key="10">
    <source>
        <dbReference type="Proteomes" id="UP000813444"/>
    </source>
</evidence>
<dbReference type="PANTHER" id="PTHR31313">
    <property type="entry name" value="TY1 ENHANCER ACTIVATOR"/>
    <property type="match status" value="1"/>
</dbReference>
<dbReference type="GO" id="GO:0005634">
    <property type="term" value="C:nucleus"/>
    <property type="evidence" value="ECO:0007669"/>
    <property type="project" value="UniProtKB-SubCell"/>
</dbReference>
<dbReference type="OrthoDB" id="4064873at2759"/>
<dbReference type="CDD" id="cd00067">
    <property type="entry name" value="GAL4"/>
    <property type="match status" value="1"/>
</dbReference>
<dbReference type="Gene3D" id="4.10.240.10">
    <property type="entry name" value="Zn(2)-C6 fungal-type DNA-binding domain"/>
    <property type="match status" value="1"/>
</dbReference>
<keyword evidence="3" id="KW-0862">Zinc</keyword>
<accession>A0A8K0SDX5</accession>